<dbReference type="SUPFAM" id="SSF54160">
    <property type="entry name" value="Chromo domain-like"/>
    <property type="match status" value="1"/>
</dbReference>
<evidence type="ECO:0000256" key="1">
    <source>
        <dbReference type="ARBA" id="ARBA00011353"/>
    </source>
</evidence>
<keyword evidence="5" id="KW-1185">Reference proteome</keyword>
<comment type="caution">
    <text evidence="4">The sequence shown here is derived from an EMBL/GenBank/DDBJ whole genome shotgun (WGS) entry which is preliminary data.</text>
</comment>
<accession>A0A9P4SDG1</accession>
<dbReference type="Gene3D" id="2.40.50.40">
    <property type="match status" value="1"/>
</dbReference>
<evidence type="ECO:0000256" key="2">
    <source>
        <dbReference type="SAM" id="MobiDB-lite"/>
    </source>
</evidence>
<dbReference type="EMBL" id="MU006093">
    <property type="protein sequence ID" value="KAF2840349.1"/>
    <property type="molecule type" value="Genomic_DNA"/>
</dbReference>
<evidence type="ECO:0000259" key="3">
    <source>
        <dbReference type="PROSITE" id="PS50013"/>
    </source>
</evidence>
<evidence type="ECO:0000313" key="4">
    <source>
        <dbReference type="EMBL" id="KAF2840349.1"/>
    </source>
</evidence>
<dbReference type="PROSITE" id="PS50013">
    <property type="entry name" value="CHROMO_2"/>
    <property type="match status" value="1"/>
</dbReference>
<gene>
    <name evidence="4" type="ORF">M501DRAFT_972554</name>
</gene>
<dbReference type="InterPro" id="IPR016197">
    <property type="entry name" value="Chromo-like_dom_sf"/>
</dbReference>
<dbReference type="GO" id="GO:0006338">
    <property type="term" value="P:chromatin remodeling"/>
    <property type="evidence" value="ECO:0007669"/>
    <property type="project" value="UniProtKB-ARBA"/>
</dbReference>
<reference evidence="4" key="1">
    <citation type="journal article" date="2020" name="Stud. Mycol.">
        <title>101 Dothideomycetes genomes: a test case for predicting lifestyles and emergence of pathogens.</title>
        <authorList>
            <person name="Haridas S."/>
            <person name="Albert R."/>
            <person name="Binder M."/>
            <person name="Bloem J."/>
            <person name="Labutti K."/>
            <person name="Salamov A."/>
            <person name="Andreopoulos B."/>
            <person name="Baker S."/>
            <person name="Barry K."/>
            <person name="Bills G."/>
            <person name="Bluhm B."/>
            <person name="Cannon C."/>
            <person name="Castanera R."/>
            <person name="Culley D."/>
            <person name="Daum C."/>
            <person name="Ezra D."/>
            <person name="Gonzalez J."/>
            <person name="Henrissat B."/>
            <person name="Kuo A."/>
            <person name="Liang C."/>
            <person name="Lipzen A."/>
            <person name="Lutzoni F."/>
            <person name="Magnuson J."/>
            <person name="Mondo S."/>
            <person name="Nolan M."/>
            <person name="Ohm R."/>
            <person name="Pangilinan J."/>
            <person name="Park H.-J."/>
            <person name="Ramirez L."/>
            <person name="Alfaro M."/>
            <person name="Sun H."/>
            <person name="Tritt A."/>
            <person name="Yoshinaga Y."/>
            <person name="Zwiers L.-H."/>
            <person name="Turgeon B."/>
            <person name="Goodwin S."/>
            <person name="Spatafora J."/>
            <person name="Crous P."/>
            <person name="Grigoriev I."/>
        </authorList>
    </citation>
    <scope>NUCLEOTIDE SEQUENCE</scope>
    <source>
        <strain evidence="4">CBS 101060</strain>
    </source>
</reference>
<evidence type="ECO:0000313" key="5">
    <source>
        <dbReference type="Proteomes" id="UP000799429"/>
    </source>
</evidence>
<dbReference type="InterPro" id="IPR000953">
    <property type="entry name" value="Chromo/chromo_shadow_dom"/>
</dbReference>
<feature type="non-terminal residue" evidence="4">
    <location>
        <position position="73"/>
    </location>
</feature>
<proteinExistence type="predicted"/>
<name>A0A9P4SDG1_9PEZI</name>
<protein>
    <recommendedName>
        <fullName evidence="3">Chromo domain-containing protein</fullName>
    </recommendedName>
</protein>
<feature type="domain" description="Chromo" evidence="3">
    <location>
        <begin position="35"/>
        <end position="73"/>
    </location>
</feature>
<sequence length="73" mass="8770">MMNWPRRSAVDNDSDDDSVPTDYTEEEEYRSDDEWPVERILAEKEGQDGSQFFLVKWEGYELKEYFNSYQLCS</sequence>
<comment type="subunit">
    <text evidence="1">Component of the NuA4 histone acetyltransferase complex.</text>
</comment>
<organism evidence="4 5">
    <name type="scientific">Patellaria atrata CBS 101060</name>
    <dbReference type="NCBI Taxonomy" id="1346257"/>
    <lineage>
        <taxon>Eukaryota</taxon>
        <taxon>Fungi</taxon>
        <taxon>Dikarya</taxon>
        <taxon>Ascomycota</taxon>
        <taxon>Pezizomycotina</taxon>
        <taxon>Dothideomycetes</taxon>
        <taxon>Dothideomycetes incertae sedis</taxon>
        <taxon>Patellariales</taxon>
        <taxon>Patellariaceae</taxon>
        <taxon>Patellaria</taxon>
    </lineage>
</organism>
<dbReference type="InterPro" id="IPR023780">
    <property type="entry name" value="Chromo_domain"/>
</dbReference>
<dbReference type="Proteomes" id="UP000799429">
    <property type="component" value="Unassembled WGS sequence"/>
</dbReference>
<feature type="region of interest" description="Disordered" evidence="2">
    <location>
        <begin position="1"/>
        <end position="34"/>
    </location>
</feature>
<dbReference type="Pfam" id="PF00385">
    <property type="entry name" value="Chromo"/>
    <property type="match status" value="1"/>
</dbReference>
<dbReference type="AlphaFoldDB" id="A0A9P4SDG1"/>
<dbReference type="OrthoDB" id="436852at2759"/>
<feature type="compositionally biased region" description="Acidic residues" evidence="2">
    <location>
        <begin position="12"/>
        <end position="31"/>
    </location>
</feature>